<proteinExistence type="predicted"/>
<keyword evidence="1" id="KW-0472">Membrane</keyword>
<reference evidence="2 3" key="1">
    <citation type="journal article" date="2015" name="Nature">
        <title>rRNA introns, odd ribosomes, and small enigmatic genomes across a large radiation of phyla.</title>
        <authorList>
            <person name="Brown C.T."/>
            <person name="Hug L.A."/>
            <person name="Thomas B.C."/>
            <person name="Sharon I."/>
            <person name="Castelle C.J."/>
            <person name="Singh A."/>
            <person name="Wilkins M.J."/>
            <person name="Williams K.H."/>
            <person name="Banfield J.F."/>
        </authorList>
    </citation>
    <scope>NUCLEOTIDE SEQUENCE [LARGE SCALE GENOMIC DNA]</scope>
</reference>
<evidence type="ECO:0000256" key="1">
    <source>
        <dbReference type="SAM" id="Phobius"/>
    </source>
</evidence>
<feature type="transmembrane region" description="Helical" evidence="1">
    <location>
        <begin position="109"/>
        <end position="127"/>
    </location>
</feature>
<protein>
    <submittedName>
        <fullName evidence="2">Uncharacterized protein</fullName>
    </submittedName>
</protein>
<accession>A0A0G1J3B3</accession>
<gene>
    <name evidence="2" type="ORF">UW61_C0036G0005</name>
</gene>
<evidence type="ECO:0000313" key="2">
    <source>
        <dbReference type="EMBL" id="KKT65853.1"/>
    </source>
</evidence>
<keyword evidence="1" id="KW-1133">Transmembrane helix</keyword>
<sequence>MILVRKMPKKKITKNVTKVVLFSIAFGFVEAAAVVYLREIFGLGKGYLEADRQDILLAFPGVTFLKSQAALKLLSDKTILNIEKIREVATLLMLASLAALAGKKLKEKIAYFFLAFGIWDISYYIFLKLTIGWPKSLSDLDIFFLLPVAWAGPVFVPVVISAILVLGSFVYLKENKY</sequence>
<keyword evidence="1" id="KW-0812">Transmembrane</keyword>
<organism evidence="2 3">
    <name type="scientific">Candidatus Curtissbacteria bacterium GW2011_GWC1_44_33</name>
    <dbReference type="NCBI Taxonomy" id="1618413"/>
    <lineage>
        <taxon>Bacteria</taxon>
        <taxon>Candidatus Curtissiibacteriota</taxon>
    </lineage>
</organism>
<name>A0A0G1J3B3_9BACT</name>
<dbReference type="AlphaFoldDB" id="A0A0G1J3B3"/>
<dbReference type="EMBL" id="LCIZ01000036">
    <property type="protein sequence ID" value="KKT65853.1"/>
    <property type="molecule type" value="Genomic_DNA"/>
</dbReference>
<evidence type="ECO:0000313" key="3">
    <source>
        <dbReference type="Proteomes" id="UP000033901"/>
    </source>
</evidence>
<feature type="transmembrane region" description="Helical" evidence="1">
    <location>
        <begin position="85"/>
        <end position="102"/>
    </location>
</feature>
<comment type="caution">
    <text evidence="2">The sequence shown here is derived from an EMBL/GenBank/DDBJ whole genome shotgun (WGS) entry which is preliminary data.</text>
</comment>
<feature type="transmembrane region" description="Helical" evidence="1">
    <location>
        <begin position="147"/>
        <end position="172"/>
    </location>
</feature>
<dbReference type="Proteomes" id="UP000033901">
    <property type="component" value="Unassembled WGS sequence"/>
</dbReference>